<proteinExistence type="predicted"/>
<evidence type="ECO:0000313" key="7">
    <source>
        <dbReference type="Proteomes" id="UP000318733"/>
    </source>
</evidence>
<dbReference type="Proteomes" id="UP000318733">
    <property type="component" value="Unassembled WGS sequence"/>
</dbReference>
<dbReference type="OrthoDB" id="9798857at2"/>
<gene>
    <name evidence="6" type="ORF">FO440_02055</name>
</gene>
<dbReference type="Pfam" id="PF00440">
    <property type="entry name" value="TetR_N"/>
    <property type="match status" value="1"/>
</dbReference>
<dbReference type="PANTHER" id="PTHR47506:SF7">
    <property type="entry name" value="TRANSCRIPTIONAL REGULATORY PROTEIN"/>
    <property type="match status" value="1"/>
</dbReference>
<keyword evidence="7" id="KW-1185">Reference proteome</keyword>
<feature type="domain" description="Transcriptional regulator LmrA/YxaF-like C-terminal" evidence="5">
    <location>
        <begin position="116"/>
        <end position="176"/>
    </location>
</feature>
<evidence type="ECO:0000259" key="5">
    <source>
        <dbReference type="Pfam" id="PF21993"/>
    </source>
</evidence>
<sequence length="188" mass="20576">MRNNKVDPENVDQKLFEIFRSVGYDGASMESLSQATGLKKASLYHRFPNGKQEMAQHVLKNVEQWINDNIVTVLADKAISPSIRLKKAISSLGKLYNNGANNCLLRTLSIGPDAGIFKETVTHCFNLITQSFTELLIEAGLPGSEAKKKANLINPLLQGALVLSGATGDNSHFENCLDNIGQFLQTTN</sequence>
<dbReference type="EMBL" id="VLPK01000001">
    <property type="protein sequence ID" value="TSJ42997.1"/>
    <property type="molecule type" value="Genomic_DNA"/>
</dbReference>
<dbReference type="GO" id="GO:0003677">
    <property type="term" value="F:DNA binding"/>
    <property type="evidence" value="ECO:0007669"/>
    <property type="project" value="UniProtKB-KW"/>
</dbReference>
<dbReference type="RefSeq" id="WP_144246562.1">
    <property type="nucleotide sequence ID" value="NZ_VLPK01000001.1"/>
</dbReference>
<dbReference type="AlphaFoldDB" id="A0A556MSY8"/>
<dbReference type="InterPro" id="IPR001647">
    <property type="entry name" value="HTH_TetR"/>
</dbReference>
<protein>
    <submittedName>
        <fullName evidence="6">TetR/AcrR family transcriptional regulator</fullName>
    </submittedName>
</protein>
<dbReference type="InterPro" id="IPR036271">
    <property type="entry name" value="Tet_transcr_reg_TetR-rel_C_sf"/>
</dbReference>
<feature type="domain" description="HTH tetR-type" evidence="4">
    <location>
        <begin position="17"/>
        <end position="56"/>
    </location>
</feature>
<dbReference type="PANTHER" id="PTHR47506">
    <property type="entry name" value="TRANSCRIPTIONAL REGULATORY PROTEIN"/>
    <property type="match status" value="1"/>
</dbReference>
<dbReference type="InterPro" id="IPR054156">
    <property type="entry name" value="YxaF_TetR_C"/>
</dbReference>
<evidence type="ECO:0000256" key="3">
    <source>
        <dbReference type="ARBA" id="ARBA00023163"/>
    </source>
</evidence>
<dbReference type="InterPro" id="IPR009057">
    <property type="entry name" value="Homeodomain-like_sf"/>
</dbReference>
<evidence type="ECO:0000259" key="4">
    <source>
        <dbReference type="Pfam" id="PF00440"/>
    </source>
</evidence>
<name>A0A556MSY8_9SPHI</name>
<dbReference type="Gene3D" id="1.10.357.10">
    <property type="entry name" value="Tetracycline Repressor, domain 2"/>
    <property type="match status" value="1"/>
</dbReference>
<dbReference type="SUPFAM" id="SSF46689">
    <property type="entry name" value="Homeodomain-like"/>
    <property type="match status" value="1"/>
</dbReference>
<dbReference type="SUPFAM" id="SSF48498">
    <property type="entry name" value="Tetracyclin repressor-like, C-terminal domain"/>
    <property type="match status" value="1"/>
</dbReference>
<accession>A0A556MSY8</accession>
<evidence type="ECO:0000256" key="1">
    <source>
        <dbReference type="ARBA" id="ARBA00023015"/>
    </source>
</evidence>
<comment type="caution">
    <text evidence="6">The sequence shown here is derived from an EMBL/GenBank/DDBJ whole genome shotgun (WGS) entry which is preliminary data.</text>
</comment>
<evidence type="ECO:0000313" key="6">
    <source>
        <dbReference type="EMBL" id="TSJ42997.1"/>
    </source>
</evidence>
<keyword evidence="3" id="KW-0804">Transcription</keyword>
<evidence type="ECO:0000256" key="2">
    <source>
        <dbReference type="ARBA" id="ARBA00023125"/>
    </source>
</evidence>
<keyword evidence="1" id="KW-0805">Transcription regulation</keyword>
<keyword evidence="2" id="KW-0238">DNA-binding</keyword>
<reference evidence="6 7" key="1">
    <citation type="submission" date="2019-07" db="EMBL/GenBank/DDBJ databases">
        <authorList>
            <person name="Huq M.A."/>
        </authorList>
    </citation>
    <scope>NUCLEOTIDE SEQUENCE [LARGE SCALE GENOMIC DNA]</scope>
    <source>
        <strain evidence="6 7">MAH-19</strain>
    </source>
</reference>
<dbReference type="Pfam" id="PF21993">
    <property type="entry name" value="TetR_C_13_2"/>
    <property type="match status" value="1"/>
</dbReference>
<organism evidence="6 7">
    <name type="scientific">Mucilaginibacter corticis</name>
    <dbReference type="NCBI Taxonomy" id="2597670"/>
    <lineage>
        <taxon>Bacteria</taxon>
        <taxon>Pseudomonadati</taxon>
        <taxon>Bacteroidota</taxon>
        <taxon>Sphingobacteriia</taxon>
        <taxon>Sphingobacteriales</taxon>
        <taxon>Sphingobacteriaceae</taxon>
        <taxon>Mucilaginibacter</taxon>
    </lineage>
</organism>